<dbReference type="GO" id="GO:0016646">
    <property type="term" value="F:oxidoreductase activity, acting on the CH-NH group of donors, NAD or NADP as acceptor"/>
    <property type="evidence" value="ECO:0007669"/>
    <property type="project" value="UniProtKB-ARBA"/>
</dbReference>
<evidence type="ECO:0000313" key="4">
    <source>
        <dbReference type="Proteomes" id="UP000199317"/>
    </source>
</evidence>
<dbReference type="EMBL" id="FNJL01000051">
    <property type="protein sequence ID" value="SDP93483.1"/>
    <property type="molecule type" value="Genomic_DNA"/>
</dbReference>
<dbReference type="PANTHER" id="PTHR43812:SF2">
    <property type="entry name" value="FLAVIN REDUCTASE LIKE DOMAIN-CONTAINING PROTEIN"/>
    <property type="match status" value="1"/>
</dbReference>
<dbReference type="AlphaFoldDB" id="A0A1H0WS44"/>
<dbReference type="SMART" id="SM00903">
    <property type="entry name" value="Flavin_Reduct"/>
    <property type="match status" value="1"/>
</dbReference>
<dbReference type="PANTHER" id="PTHR43812">
    <property type="entry name" value="BLR2425 PROTEIN"/>
    <property type="match status" value="1"/>
</dbReference>
<dbReference type="SUPFAM" id="SSF50475">
    <property type="entry name" value="FMN-binding split barrel"/>
    <property type="match status" value="1"/>
</dbReference>
<dbReference type="OrthoDB" id="9794638at2"/>
<organism evidence="3 4">
    <name type="scientific">Paracidovorax cattleyae</name>
    <dbReference type="NCBI Taxonomy" id="80868"/>
    <lineage>
        <taxon>Bacteria</taxon>
        <taxon>Pseudomonadati</taxon>
        <taxon>Pseudomonadota</taxon>
        <taxon>Betaproteobacteria</taxon>
        <taxon>Burkholderiales</taxon>
        <taxon>Comamonadaceae</taxon>
        <taxon>Paracidovorax</taxon>
    </lineage>
</organism>
<sequence>MPVWCLRMNVPTSPSPDAPSAAGGDARFHSYQPRQGHGLPHDPFNAIVGPRPIGWISTRSAGGVLNLAPYSFFNAFNYVPPIVGFASIGAKDTLANVQATGEFVWNLATRGLAEAMNQTCAAVPPEVDEFTLAGLTPLESSHVTPPRVAESPVGFECRCTQILQLQGSDGVQVPTWLVLGEVVAIHIDRALLRDGIYDTASAGHILRAGGPADYFAVGPEQLFKMYRPR</sequence>
<feature type="domain" description="Flavin reductase like" evidence="2">
    <location>
        <begin position="48"/>
        <end position="199"/>
    </location>
</feature>
<reference evidence="4" key="1">
    <citation type="submission" date="2016-10" db="EMBL/GenBank/DDBJ databases">
        <authorList>
            <person name="Varghese N."/>
            <person name="Submissions S."/>
        </authorList>
    </citation>
    <scope>NUCLEOTIDE SEQUENCE [LARGE SCALE GENOMIC DNA]</scope>
    <source>
        <strain evidence="4">DSM 17101</strain>
    </source>
</reference>
<dbReference type="Pfam" id="PF01613">
    <property type="entry name" value="Flavin_Reduct"/>
    <property type="match status" value="1"/>
</dbReference>
<dbReference type="InterPro" id="IPR012349">
    <property type="entry name" value="Split_barrel_FMN-bd"/>
</dbReference>
<dbReference type="InterPro" id="IPR002563">
    <property type="entry name" value="Flavin_Rdtase-like_dom"/>
</dbReference>
<dbReference type="GO" id="GO:0010181">
    <property type="term" value="F:FMN binding"/>
    <property type="evidence" value="ECO:0007669"/>
    <property type="project" value="InterPro"/>
</dbReference>
<keyword evidence="4" id="KW-1185">Reference proteome</keyword>
<evidence type="ECO:0000313" key="3">
    <source>
        <dbReference type="EMBL" id="SDP93483.1"/>
    </source>
</evidence>
<dbReference type="Proteomes" id="UP000199317">
    <property type="component" value="Unassembled WGS sequence"/>
</dbReference>
<evidence type="ECO:0000256" key="1">
    <source>
        <dbReference type="SAM" id="MobiDB-lite"/>
    </source>
</evidence>
<gene>
    <name evidence="3" type="ORF">SAMN04489708_15118</name>
</gene>
<feature type="region of interest" description="Disordered" evidence="1">
    <location>
        <begin position="12"/>
        <end position="39"/>
    </location>
</feature>
<dbReference type="Gene3D" id="2.30.110.10">
    <property type="entry name" value="Electron Transport, Fmn-binding Protein, Chain A"/>
    <property type="match status" value="1"/>
</dbReference>
<evidence type="ECO:0000259" key="2">
    <source>
        <dbReference type="SMART" id="SM00903"/>
    </source>
</evidence>
<name>A0A1H0WS44_9BURK</name>
<accession>A0A1H0WS44</accession>
<protein>
    <submittedName>
        <fullName evidence="3">NADH-FMN oxidoreductase RutF, flavin reductase (DIM6/NTAB) family</fullName>
    </submittedName>
</protein>
<proteinExistence type="predicted"/>